<proteinExistence type="predicted"/>
<reference evidence="1 2" key="1">
    <citation type="journal article" date="2016" name="Nat. Commun.">
        <title>Thousands of microbial genomes shed light on interconnected biogeochemical processes in an aquifer system.</title>
        <authorList>
            <person name="Anantharaman K."/>
            <person name="Brown C.T."/>
            <person name="Hug L.A."/>
            <person name="Sharon I."/>
            <person name="Castelle C.J."/>
            <person name="Probst A.J."/>
            <person name="Thomas B.C."/>
            <person name="Singh A."/>
            <person name="Wilkins M.J."/>
            <person name="Karaoz U."/>
            <person name="Brodie E.L."/>
            <person name="Williams K.H."/>
            <person name="Hubbard S.S."/>
            <person name="Banfield J.F."/>
        </authorList>
    </citation>
    <scope>NUCLEOTIDE SEQUENCE [LARGE SCALE GENOMIC DNA]</scope>
</reference>
<comment type="caution">
    <text evidence="1">The sequence shown here is derived from an EMBL/GenBank/DDBJ whole genome shotgun (WGS) entry which is preliminary data.</text>
</comment>
<protein>
    <submittedName>
        <fullName evidence="1">Uncharacterized protein</fullName>
    </submittedName>
</protein>
<dbReference type="AlphaFoldDB" id="A0A1F5WQH0"/>
<gene>
    <name evidence="1" type="ORF">A3F23_04210</name>
</gene>
<evidence type="ECO:0000313" key="1">
    <source>
        <dbReference type="EMBL" id="OGF77906.1"/>
    </source>
</evidence>
<dbReference type="Proteomes" id="UP000177723">
    <property type="component" value="Unassembled WGS sequence"/>
</dbReference>
<sequence>MAKAKKIATEHLAGMVGRGFNDMGQKIDKGFETMDRGFAANERNFSELGQVLQAILKQVNRLGDVKTLEERVERLEKKAGIR</sequence>
<name>A0A1F5WQH0_9BACT</name>
<evidence type="ECO:0000313" key="2">
    <source>
        <dbReference type="Proteomes" id="UP000177723"/>
    </source>
</evidence>
<organism evidence="1 2">
    <name type="scientific">Candidatus Giovannonibacteria bacterium RIFCSPHIGHO2_12_FULL_43_15</name>
    <dbReference type="NCBI Taxonomy" id="1798341"/>
    <lineage>
        <taxon>Bacteria</taxon>
        <taxon>Candidatus Giovannoniibacteriota</taxon>
    </lineage>
</organism>
<accession>A0A1F5WQH0</accession>
<dbReference type="EMBL" id="MFHT01000009">
    <property type="protein sequence ID" value="OGF77906.1"/>
    <property type="molecule type" value="Genomic_DNA"/>
</dbReference>